<dbReference type="FunFam" id="3.30.1330.40:FF:000001">
    <property type="entry name" value="L-PSP family endoribonuclease"/>
    <property type="match status" value="1"/>
</dbReference>
<dbReference type="PANTHER" id="PTHR11803:SF39">
    <property type="entry name" value="2-IMINOBUTANOATE_2-IMINOPROPANOATE DEAMINASE"/>
    <property type="match status" value="1"/>
</dbReference>
<dbReference type="InterPro" id="IPR019897">
    <property type="entry name" value="RidA_CS"/>
</dbReference>
<dbReference type="InterPro" id="IPR006056">
    <property type="entry name" value="RidA"/>
</dbReference>
<gene>
    <name evidence="2" type="ORF">METZ01_LOCUS447946</name>
</gene>
<dbReference type="AlphaFoldDB" id="A0A382ZHZ2"/>
<dbReference type="GO" id="GO:0019239">
    <property type="term" value="F:deaminase activity"/>
    <property type="evidence" value="ECO:0007669"/>
    <property type="project" value="TreeGrafter"/>
</dbReference>
<sequence>VTNIECIQTPAAPTAIGPYSQAIKSGALVFLSGQIPLDPDTMALVEGGIDEHTRQVFRNLSAVAEAADACLQNAVKLTIYLTDLNNFTQVNNIMAEHFSEPYPARATIQVSALPKQAMVEIDAIIAV</sequence>
<dbReference type="Pfam" id="PF01042">
    <property type="entry name" value="Ribonuc_L-PSP"/>
    <property type="match status" value="1"/>
</dbReference>
<dbReference type="InterPro" id="IPR035959">
    <property type="entry name" value="RutC-like_sf"/>
</dbReference>
<evidence type="ECO:0008006" key="3">
    <source>
        <dbReference type="Google" id="ProtNLM"/>
    </source>
</evidence>
<protein>
    <recommendedName>
        <fullName evidence="3">Reactive intermediate/imine deaminase</fullName>
    </recommendedName>
</protein>
<dbReference type="Gene3D" id="3.30.1330.40">
    <property type="entry name" value="RutC-like"/>
    <property type="match status" value="1"/>
</dbReference>
<dbReference type="NCBIfam" id="TIGR00004">
    <property type="entry name" value="Rid family detoxifying hydrolase"/>
    <property type="match status" value="1"/>
</dbReference>
<dbReference type="InterPro" id="IPR006175">
    <property type="entry name" value="YjgF/YER057c/UK114"/>
</dbReference>
<accession>A0A382ZHZ2</accession>
<dbReference type="CDD" id="cd00448">
    <property type="entry name" value="YjgF_YER057c_UK114_family"/>
    <property type="match status" value="1"/>
</dbReference>
<feature type="non-terminal residue" evidence="2">
    <location>
        <position position="1"/>
    </location>
</feature>
<organism evidence="2">
    <name type="scientific">marine metagenome</name>
    <dbReference type="NCBI Taxonomy" id="408172"/>
    <lineage>
        <taxon>unclassified sequences</taxon>
        <taxon>metagenomes</taxon>
        <taxon>ecological metagenomes</taxon>
    </lineage>
</organism>
<dbReference type="PANTHER" id="PTHR11803">
    <property type="entry name" value="2-IMINOBUTANOATE/2-IMINOPROPANOATE DEAMINASE RIDA"/>
    <property type="match status" value="1"/>
</dbReference>
<dbReference type="SUPFAM" id="SSF55298">
    <property type="entry name" value="YjgF-like"/>
    <property type="match status" value="1"/>
</dbReference>
<reference evidence="2" key="1">
    <citation type="submission" date="2018-05" db="EMBL/GenBank/DDBJ databases">
        <authorList>
            <person name="Lanie J.A."/>
            <person name="Ng W.-L."/>
            <person name="Kazmierczak K.M."/>
            <person name="Andrzejewski T.M."/>
            <person name="Davidsen T.M."/>
            <person name="Wayne K.J."/>
            <person name="Tettelin H."/>
            <person name="Glass J.I."/>
            <person name="Rusch D."/>
            <person name="Podicherti R."/>
            <person name="Tsui H.-C.T."/>
            <person name="Winkler M.E."/>
        </authorList>
    </citation>
    <scope>NUCLEOTIDE SEQUENCE</scope>
</reference>
<evidence type="ECO:0000256" key="1">
    <source>
        <dbReference type="ARBA" id="ARBA00010552"/>
    </source>
</evidence>
<dbReference type="PROSITE" id="PS01094">
    <property type="entry name" value="UPF0076"/>
    <property type="match status" value="1"/>
</dbReference>
<comment type="similarity">
    <text evidence="1">Belongs to the RutC family.</text>
</comment>
<dbReference type="EMBL" id="UINC01184054">
    <property type="protein sequence ID" value="SVD95092.1"/>
    <property type="molecule type" value="Genomic_DNA"/>
</dbReference>
<dbReference type="GO" id="GO:0005829">
    <property type="term" value="C:cytosol"/>
    <property type="evidence" value="ECO:0007669"/>
    <property type="project" value="TreeGrafter"/>
</dbReference>
<proteinExistence type="inferred from homology"/>
<name>A0A382ZHZ2_9ZZZZ</name>
<evidence type="ECO:0000313" key="2">
    <source>
        <dbReference type="EMBL" id="SVD95092.1"/>
    </source>
</evidence>